<name>A0A0N4ZA64_PARTI</name>
<evidence type="ECO:0000313" key="2">
    <source>
        <dbReference type="Proteomes" id="UP000038045"/>
    </source>
</evidence>
<reference evidence="3" key="1">
    <citation type="submission" date="2017-02" db="UniProtKB">
        <authorList>
            <consortium name="WormBaseParasite"/>
        </authorList>
    </citation>
    <scope>IDENTIFICATION</scope>
</reference>
<keyword evidence="1" id="KW-0732">Signal</keyword>
<evidence type="ECO:0000256" key="1">
    <source>
        <dbReference type="SAM" id="SignalP"/>
    </source>
</evidence>
<dbReference type="WBParaSite" id="PTRK_0000427100.1">
    <property type="protein sequence ID" value="PTRK_0000427100.1"/>
    <property type="gene ID" value="PTRK_0000427100"/>
</dbReference>
<protein>
    <submittedName>
        <fullName evidence="3">VWFA domain-containing protein</fullName>
    </submittedName>
</protein>
<dbReference type="SUPFAM" id="SSF53300">
    <property type="entry name" value="vWA-like"/>
    <property type="match status" value="3"/>
</dbReference>
<dbReference type="InterPro" id="IPR036465">
    <property type="entry name" value="vWFA_dom_sf"/>
</dbReference>
<keyword evidence="2" id="KW-1185">Reference proteome</keyword>
<feature type="chain" id="PRO_5005891378" evidence="1">
    <location>
        <begin position="18"/>
        <end position="751"/>
    </location>
</feature>
<dbReference type="Gene3D" id="3.40.50.410">
    <property type="entry name" value="von Willebrand factor, type A domain"/>
    <property type="match status" value="1"/>
</dbReference>
<dbReference type="Proteomes" id="UP000038045">
    <property type="component" value="Unplaced"/>
</dbReference>
<feature type="signal peptide" evidence="1">
    <location>
        <begin position="1"/>
        <end position="17"/>
    </location>
</feature>
<sequence length="751" mass="84510">MKHLLICSLLLFKYTFPSNYNPCKTDIVLSIDSSSISMNNKQFEKEIEIIKFNITSDWNHYERIALLWYSDSPNIFFTFDTIISRNDFLDDMEFIEGEGQNQESNLKDLLNSLVSLQRDNTSPLSIFIFVSTFDRNDINSCIESANILLQKGSLNFILLGKNVDKDIISLMKPSNIIEWNFKDNTIGDINNFFMNSMNCSKDDSFTTMKFSTTLNVSSTIPPTTLIYSSTETSSKLPTSETTHKNLTINSHSSTILTTQNILSSSSSTKLGSQKITTTKSNISTKMTTHKISTTTSHTSTIYRLYESVIIYTFLFISIKNADSCQHSLGLCYGNTVFVLDASSDGLNTDSFEKEISFVKNSISTRISDYTRILLSWYNQESSFSAKYFGYFNESNSFDNALDTIELKPGSDLNSMLGYVGDCVKNFNSVKTSTFVFVSTLNNNNIEILKTNANYLKNKGSLNFIILGNVIEITDLLPLSPTSVIVWDFSDETRESIINFILDKMICVNPCSFPTTSTQITPNVSLTPTTSSVTLTPTTPIVTITPTSTVTFSSTATYIPVTSDPEVPYNPCESDIIFSLVMSKNDFTVEQLISQKIIFDDDNILKPEYTHYERFGFVSYSETPIVVVPLYKYTNRTTIQQQLNSNLTPQNGNNFTSLINSLSSDSFLEFLPNKEQKHYIFLDNLSIDDVISSKIAIKNLMKRASVYLISFNSLINTNIITTFGATNTYVWDTTDTKNEGLINFITSTINMC</sequence>
<evidence type="ECO:0000313" key="3">
    <source>
        <dbReference type="WBParaSite" id="PTRK_0000427100.1"/>
    </source>
</evidence>
<dbReference type="AlphaFoldDB" id="A0A0N4ZA64"/>
<proteinExistence type="predicted"/>
<organism evidence="2 3">
    <name type="scientific">Parastrongyloides trichosuri</name>
    <name type="common">Possum-specific nematode worm</name>
    <dbReference type="NCBI Taxonomy" id="131310"/>
    <lineage>
        <taxon>Eukaryota</taxon>
        <taxon>Metazoa</taxon>
        <taxon>Ecdysozoa</taxon>
        <taxon>Nematoda</taxon>
        <taxon>Chromadorea</taxon>
        <taxon>Rhabditida</taxon>
        <taxon>Tylenchina</taxon>
        <taxon>Panagrolaimomorpha</taxon>
        <taxon>Strongyloidoidea</taxon>
        <taxon>Strongyloididae</taxon>
        <taxon>Parastrongyloides</taxon>
    </lineage>
</organism>
<accession>A0A0N4ZA64</accession>